<dbReference type="AlphaFoldDB" id="J7GB52"/>
<dbReference type="EMBL" id="CP003682">
    <property type="protein sequence ID" value="AFP65640.1"/>
    <property type="molecule type" value="Genomic_DNA"/>
</dbReference>
<keyword evidence="1" id="KW-0542">Nucleomorph</keyword>
<accession>J7GB52</accession>
<proteinExistence type="predicted"/>
<reference evidence="1 2" key="1">
    <citation type="journal article" date="2012" name="Genome Biol. Evol.">
        <title>Nucleomorph genome sequence of the cryptophyte alga Chroomonas mesostigmatica CCMP1168 reveals lineage-specific gene loss and genome complexity.</title>
        <authorList>
            <person name="Moore C.E."/>
            <person name="Curtis B."/>
            <person name="Mills T."/>
            <person name="Tanifuji G."/>
            <person name="Archibald J.M."/>
        </authorList>
    </citation>
    <scope>NUCLEOTIDE SEQUENCE [LARGE SCALE GENOMIC DNA]</scope>
    <source>
        <strain evidence="1 2">CCMP1168</strain>
    </source>
</reference>
<organism evidence="1 2">
    <name type="scientific">Chroomonas mesostigmatica CCMP1168</name>
    <dbReference type="NCBI Taxonomy" id="1195612"/>
    <lineage>
        <taxon>Eukaryota</taxon>
        <taxon>Cryptophyceae</taxon>
        <taxon>Pyrenomonadales</taxon>
        <taxon>Chroomonadaceae</taxon>
        <taxon>Chroomonas</taxon>
    </lineage>
</organism>
<name>J7GB52_9CRYP</name>
<evidence type="ECO:0000313" key="2">
    <source>
        <dbReference type="Proteomes" id="UP000243348"/>
    </source>
</evidence>
<protein>
    <submittedName>
        <fullName evidence="1">Uncharacterized protein</fullName>
    </submittedName>
</protein>
<geneLocation type="nucleomorph" evidence="1"/>
<sequence length="65" mass="7679">MFRLIKGCSVIGDEITLNFLIKFSKQFGKTNFVVLIVERNLVFVKEWAKKIIIYAINKLYRQNLI</sequence>
<gene>
    <name evidence="1" type="ORF">CMESO_496</name>
</gene>
<evidence type="ECO:0000313" key="1">
    <source>
        <dbReference type="EMBL" id="AFP65640.1"/>
    </source>
</evidence>
<dbReference type="Proteomes" id="UP000243348">
    <property type="component" value="Nucleomorph 3"/>
</dbReference>